<reference evidence="2 3" key="1">
    <citation type="submission" date="2024-09" db="EMBL/GenBank/DDBJ databases">
        <title>Itraconazole resistance in Madurella fahalii resulting from another homologue of gene encoding cytochrome P450 14-alpha sterol demethylase (CYP51).</title>
        <authorList>
            <person name="Yoshioka I."/>
            <person name="Fahal A.H."/>
            <person name="Kaneko S."/>
            <person name="Yaguchi T."/>
        </authorList>
    </citation>
    <scope>NUCLEOTIDE SEQUENCE [LARGE SCALE GENOMIC DNA]</scope>
    <source>
        <strain evidence="2 3">IFM 68171</strain>
    </source>
</reference>
<evidence type="ECO:0000313" key="3">
    <source>
        <dbReference type="Proteomes" id="UP001628179"/>
    </source>
</evidence>
<name>A0ABQ0GHC5_9PEZI</name>
<proteinExistence type="predicted"/>
<dbReference type="RefSeq" id="XP_070918894.1">
    <property type="nucleotide sequence ID" value="XM_071062793.1"/>
</dbReference>
<keyword evidence="3" id="KW-1185">Reference proteome</keyword>
<accession>A0ABQ0GHC5</accession>
<comment type="caution">
    <text evidence="2">The sequence shown here is derived from an EMBL/GenBank/DDBJ whole genome shotgun (WGS) entry which is preliminary data.</text>
</comment>
<dbReference type="EMBL" id="BAAFSV010000004">
    <property type="protein sequence ID" value="GAB1317163.1"/>
    <property type="molecule type" value="Genomic_DNA"/>
</dbReference>
<feature type="region of interest" description="Disordered" evidence="1">
    <location>
        <begin position="205"/>
        <end position="241"/>
    </location>
</feature>
<protein>
    <submittedName>
        <fullName evidence="2">Uncharacterized protein</fullName>
    </submittedName>
</protein>
<organism evidence="2 3">
    <name type="scientific">Madurella fahalii</name>
    <dbReference type="NCBI Taxonomy" id="1157608"/>
    <lineage>
        <taxon>Eukaryota</taxon>
        <taxon>Fungi</taxon>
        <taxon>Dikarya</taxon>
        <taxon>Ascomycota</taxon>
        <taxon>Pezizomycotina</taxon>
        <taxon>Sordariomycetes</taxon>
        <taxon>Sordariomycetidae</taxon>
        <taxon>Sordariales</taxon>
        <taxon>Sordariales incertae sedis</taxon>
        <taxon>Madurella</taxon>
    </lineage>
</organism>
<evidence type="ECO:0000313" key="2">
    <source>
        <dbReference type="EMBL" id="GAB1317163.1"/>
    </source>
</evidence>
<evidence type="ECO:0000256" key="1">
    <source>
        <dbReference type="SAM" id="MobiDB-lite"/>
    </source>
</evidence>
<sequence length="280" mass="32313">MIDGWPFFASEINTNEEFARGELIMELHWPGVTVETLRVLLSFVIAGHARPEYDFREFEPTIGVFRACALGYLAGSLYHRELADRALAVLAEYCDALLMIMYRRDWWTIHRDITEVVDFGSLIGAVAEVYLPGFGHFIDLDPIVDILIPFILILERRCLIDGIHNLAQINMQFAADIGRYTLHMVQRRTRWEPEHSRLRIRQQFGPPGMEGPGDGPYICPTCPDGQGSNGELPPRNPDDDNDEFELCDPFEAVLVWKYERFWCRRCLRNMDPGVPPWRMP</sequence>
<gene>
    <name evidence="2" type="ORF">MFIFM68171_07373</name>
</gene>
<dbReference type="GeneID" id="98178116"/>
<dbReference type="Proteomes" id="UP001628179">
    <property type="component" value="Unassembled WGS sequence"/>
</dbReference>